<name>A0ABQ3KJE4_9PSEU</name>
<evidence type="ECO:0000313" key="2">
    <source>
        <dbReference type="Proteomes" id="UP000649955"/>
    </source>
</evidence>
<protein>
    <recommendedName>
        <fullName evidence="3">Thioesterase</fullName>
    </recommendedName>
</protein>
<accession>A0ABQ3KJE4</accession>
<dbReference type="EMBL" id="BNAW01000030">
    <property type="protein sequence ID" value="GHG30198.1"/>
    <property type="molecule type" value="Genomic_DNA"/>
</dbReference>
<evidence type="ECO:0000313" key="1">
    <source>
        <dbReference type="EMBL" id="GHG30198.1"/>
    </source>
</evidence>
<dbReference type="RefSeq" id="WP_191314441.1">
    <property type="nucleotide sequence ID" value="NZ_BNAW01000030.1"/>
</dbReference>
<sequence>MPEDRLWLTAYDWSRSYLLPESVACNIPHRGSLGDYGAWNLARGVLVELCRALPATPVSLLYDEPAQRRNRLRVAIRITAHARRADGQDVRVIYRSERTDAEPWLEFWSVAVNGFIPASGRDVRRPSPPWIAHTAAHTLRAELGR</sequence>
<keyword evidence="2" id="KW-1185">Reference proteome</keyword>
<proteinExistence type="predicted"/>
<reference evidence="2" key="1">
    <citation type="journal article" date="2019" name="Int. J. Syst. Evol. Microbiol.">
        <title>The Global Catalogue of Microorganisms (GCM) 10K type strain sequencing project: providing services to taxonomists for standard genome sequencing and annotation.</title>
        <authorList>
            <consortium name="The Broad Institute Genomics Platform"/>
            <consortium name="The Broad Institute Genome Sequencing Center for Infectious Disease"/>
            <person name="Wu L."/>
            <person name="Ma J."/>
        </authorList>
    </citation>
    <scope>NUCLEOTIDE SEQUENCE [LARGE SCALE GENOMIC DNA]</scope>
    <source>
        <strain evidence="2">CGMCC 4.7680</strain>
    </source>
</reference>
<evidence type="ECO:0008006" key="3">
    <source>
        <dbReference type="Google" id="ProtNLM"/>
    </source>
</evidence>
<gene>
    <name evidence="1" type="ORF">GCM10017567_57610</name>
</gene>
<comment type="caution">
    <text evidence="1">The sequence shown here is derived from an EMBL/GenBank/DDBJ whole genome shotgun (WGS) entry which is preliminary data.</text>
</comment>
<organism evidence="1 2">
    <name type="scientific">Amycolatopsis bullii</name>
    <dbReference type="NCBI Taxonomy" id="941987"/>
    <lineage>
        <taxon>Bacteria</taxon>
        <taxon>Bacillati</taxon>
        <taxon>Actinomycetota</taxon>
        <taxon>Actinomycetes</taxon>
        <taxon>Pseudonocardiales</taxon>
        <taxon>Pseudonocardiaceae</taxon>
        <taxon>Amycolatopsis</taxon>
    </lineage>
</organism>
<dbReference type="Proteomes" id="UP000649955">
    <property type="component" value="Unassembled WGS sequence"/>
</dbReference>